<protein>
    <submittedName>
        <fullName evidence="2">Uncharacterized protein</fullName>
    </submittedName>
</protein>
<organism evidence="2 3">
    <name type="scientific">Recurvomyces mirabilis</name>
    <dbReference type="NCBI Taxonomy" id="574656"/>
    <lineage>
        <taxon>Eukaryota</taxon>
        <taxon>Fungi</taxon>
        <taxon>Dikarya</taxon>
        <taxon>Ascomycota</taxon>
        <taxon>Pezizomycotina</taxon>
        <taxon>Dothideomycetes</taxon>
        <taxon>Dothideomycetidae</taxon>
        <taxon>Mycosphaerellales</taxon>
        <taxon>Teratosphaeriaceae</taxon>
        <taxon>Recurvomyces</taxon>
    </lineage>
</organism>
<dbReference type="EMBL" id="JAUTXT010000027">
    <property type="protein sequence ID" value="KAK3673131.1"/>
    <property type="molecule type" value="Genomic_DNA"/>
</dbReference>
<dbReference type="Proteomes" id="UP001274830">
    <property type="component" value="Unassembled WGS sequence"/>
</dbReference>
<evidence type="ECO:0000313" key="3">
    <source>
        <dbReference type="Proteomes" id="UP001274830"/>
    </source>
</evidence>
<gene>
    <name evidence="2" type="ORF">LTR78_006971</name>
</gene>
<evidence type="ECO:0000256" key="1">
    <source>
        <dbReference type="SAM" id="MobiDB-lite"/>
    </source>
</evidence>
<dbReference type="AlphaFoldDB" id="A0AAE1BZ53"/>
<evidence type="ECO:0000313" key="2">
    <source>
        <dbReference type="EMBL" id="KAK3673131.1"/>
    </source>
</evidence>
<accession>A0AAE1BZ53</accession>
<name>A0AAE1BZ53_9PEZI</name>
<comment type="caution">
    <text evidence="2">The sequence shown here is derived from an EMBL/GenBank/DDBJ whole genome shotgun (WGS) entry which is preliminary data.</text>
</comment>
<feature type="region of interest" description="Disordered" evidence="1">
    <location>
        <begin position="35"/>
        <end position="81"/>
    </location>
</feature>
<proteinExistence type="predicted"/>
<sequence length="150" mass="16025">MKQYLDLVRDAGAAFGLPPLPANVVRTHNITTGRAYEAEDRRHNRNGVKGTKYDKDEQQDRRDKAKAATQAKKEEAKKREEAGLKKKVVMAGSTTLQGIGAVSTAIDAADGAVMAELEADGVAGADVEEHGEFEASPAIAADEETIGMDE</sequence>
<feature type="compositionally biased region" description="Basic and acidic residues" evidence="1">
    <location>
        <begin position="51"/>
        <end position="81"/>
    </location>
</feature>
<reference evidence="2" key="1">
    <citation type="submission" date="2023-07" db="EMBL/GenBank/DDBJ databases">
        <title>Black Yeasts Isolated from many extreme environments.</title>
        <authorList>
            <person name="Coleine C."/>
            <person name="Stajich J.E."/>
            <person name="Selbmann L."/>
        </authorList>
    </citation>
    <scope>NUCLEOTIDE SEQUENCE</scope>
    <source>
        <strain evidence="2">CCFEE 5485</strain>
    </source>
</reference>
<keyword evidence="3" id="KW-1185">Reference proteome</keyword>